<dbReference type="RefSeq" id="WP_259661404.1">
    <property type="nucleotide sequence ID" value="NZ_JAHXRI010000007.1"/>
</dbReference>
<dbReference type="SUPFAM" id="SSF47413">
    <property type="entry name" value="lambda repressor-like DNA-binding domains"/>
    <property type="match status" value="1"/>
</dbReference>
<dbReference type="Proteomes" id="UP000739565">
    <property type="component" value="Unassembled WGS sequence"/>
</dbReference>
<dbReference type="GO" id="GO:0003677">
    <property type="term" value="F:DNA binding"/>
    <property type="evidence" value="ECO:0007669"/>
    <property type="project" value="InterPro"/>
</dbReference>
<comment type="caution">
    <text evidence="1">The sequence shown here is derived from an EMBL/GenBank/DDBJ whole genome shotgun (WGS) entry which is preliminary data.</text>
</comment>
<dbReference type="InterPro" id="IPR001387">
    <property type="entry name" value="Cro/C1-type_HTH"/>
</dbReference>
<dbReference type="EMBL" id="JAHXRI010000007">
    <property type="protein sequence ID" value="MBZ1351002.1"/>
    <property type="molecule type" value="Genomic_DNA"/>
</dbReference>
<organism evidence="1 2">
    <name type="scientific">Zwartia hollandica</name>
    <dbReference type="NCBI Taxonomy" id="324606"/>
    <lineage>
        <taxon>Bacteria</taxon>
        <taxon>Pseudomonadati</taxon>
        <taxon>Pseudomonadota</taxon>
        <taxon>Betaproteobacteria</taxon>
        <taxon>Burkholderiales</taxon>
        <taxon>Alcaligenaceae</taxon>
        <taxon>Zwartia</taxon>
    </lineage>
</organism>
<proteinExistence type="predicted"/>
<name>A0A953N8T7_9BURK</name>
<accession>A0A953N8T7</accession>
<evidence type="ECO:0000313" key="1">
    <source>
        <dbReference type="EMBL" id="MBZ1351002.1"/>
    </source>
</evidence>
<gene>
    <name evidence="1" type="ORF">KZZ10_10130</name>
</gene>
<dbReference type="AlphaFoldDB" id="A0A953N8T7"/>
<evidence type="ECO:0000313" key="2">
    <source>
        <dbReference type="Proteomes" id="UP000739565"/>
    </source>
</evidence>
<reference evidence="1" key="1">
    <citation type="submission" date="2021-07" db="EMBL/GenBank/DDBJ databases">
        <title>New genus and species of the family Alcaligenaceae.</title>
        <authorList>
            <person name="Hahn M.W."/>
        </authorList>
    </citation>
    <scope>NUCLEOTIDE SEQUENCE</scope>
    <source>
        <strain evidence="1">LF4-65</strain>
    </source>
</reference>
<protein>
    <submittedName>
        <fullName evidence="1">Helix-turn-helix domain-containing protein</fullName>
    </submittedName>
</protein>
<sequence>MPKKPQALTMLPPLVQAHLRELGENLVIARKRRGESRRQWAERIGVSEPTLMRMEQGDASVALGIYATALWLIGRSNELATLAAPEFDLGALDLSVQAAKKRSVRKPVSLESRLRAKATP</sequence>
<dbReference type="InterPro" id="IPR010982">
    <property type="entry name" value="Lambda_DNA-bd_dom_sf"/>
</dbReference>
<dbReference type="Pfam" id="PF13560">
    <property type="entry name" value="HTH_31"/>
    <property type="match status" value="1"/>
</dbReference>
<dbReference type="Gene3D" id="1.10.260.40">
    <property type="entry name" value="lambda repressor-like DNA-binding domains"/>
    <property type="match status" value="1"/>
</dbReference>
<keyword evidence="2" id="KW-1185">Reference proteome</keyword>
<dbReference type="CDD" id="cd00093">
    <property type="entry name" value="HTH_XRE"/>
    <property type="match status" value="1"/>
</dbReference>